<evidence type="ECO:0000313" key="2">
    <source>
        <dbReference type="EMBL" id="MCS0601409.1"/>
    </source>
</evidence>
<feature type="transmembrane region" description="Helical" evidence="1">
    <location>
        <begin position="186"/>
        <end position="210"/>
    </location>
</feature>
<dbReference type="RefSeq" id="WP_258777792.1">
    <property type="nucleotide sequence ID" value="NZ_JANUGP010000005.1"/>
</dbReference>
<feature type="transmembrane region" description="Helical" evidence="1">
    <location>
        <begin position="216"/>
        <end position="235"/>
    </location>
</feature>
<name>A0ABT2AYU0_9ACTN</name>
<accession>A0ABT2AYU0</accession>
<feature type="transmembrane region" description="Helical" evidence="1">
    <location>
        <begin position="54"/>
        <end position="76"/>
    </location>
</feature>
<evidence type="ECO:0000313" key="3">
    <source>
        <dbReference type="Proteomes" id="UP001205612"/>
    </source>
</evidence>
<gene>
    <name evidence="2" type="ORF">NX794_09235</name>
</gene>
<keyword evidence="1" id="KW-0812">Transmembrane</keyword>
<dbReference type="EMBL" id="JANUGP010000005">
    <property type="protein sequence ID" value="MCS0601409.1"/>
    <property type="molecule type" value="Genomic_DNA"/>
</dbReference>
<feature type="transmembrane region" description="Helical" evidence="1">
    <location>
        <begin position="88"/>
        <end position="108"/>
    </location>
</feature>
<keyword evidence="1" id="KW-0472">Membrane</keyword>
<keyword evidence="1" id="KW-1133">Transmembrane helix</keyword>
<protein>
    <submittedName>
        <fullName evidence="2">DUF1648 domain-containing protein</fullName>
    </submittedName>
</protein>
<organism evidence="2 3">
    <name type="scientific">Streptomyces pyxinicus</name>
    <dbReference type="NCBI Taxonomy" id="2970331"/>
    <lineage>
        <taxon>Bacteria</taxon>
        <taxon>Bacillati</taxon>
        <taxon>Actinomycetota</taxon>
        <taxon>Actinomycetes</taxon>
        <taxon>Kitasatosporales</taxon>
        <taxon>Streptomycetaceae</taxon>
        <taxon>Streptomyces</taxon>
    </lineage>
</organism>
<feature type="transmembrane region" description="Helical" evidence="1">
    <location>
        <begin position="7"/>
        <end position="27"/>
    </location>
</feature>
<sequence>MGRRRGAGWGGVAWVAGAAAVIAALPWTASGRLPDRLATHWELGDGTPDGSMPLWAASLFPTLIWLLLAAVALLALRRREGVTRAAGQPWMAALLLPGGVLLAGAQASVVRANLDRAHWYDAREPTPWLVATLVATVAAGLTGWLMLNSRGRQTAAASAMQEHPEPVLRIPEGQRMVWLSRTANPWLQVLAAVSGLIAAAAVIALVSGLAEPGPSWALFIPFALASLTVAGCAAVQARVSERGLEVGFGPFGWPARRWPATDIESARTEDRTPAQVGGWGYRLSGLGTTVMLRGGQCLVIRTSKGKEFAVSIDDAERGAALLNALSTAQSD</sequence>
<reference evidence="2 3" key="1">
    <citation type="submission" date="2022-08" db="EMBL/GenBank/DDBJ databases">
        <authorList>
            <person name="Somphong A."/>
            <person name="Phongsopitanun W."/>
        </authorList>
    </citation>
    <scope>NUCLEOTIDE SEQUENCE [LARGE SCALE GENOMIC DNA]</scope>
    <source>
        <strain evidence="2 3">LP11</strain>
    </source>
</reference>
<feature type="transmembrane region" description="Helical" evidence="1">
    <location>
        <begin position="128"/>
        <end position="147"/>
    </location>
</feature>
<comment type="caution">
    <text evidence="2">The sequence shown here is derived from an EMBL/GenBank/DDBJ whole genome shotgun (WGS) entry which is preliminary data.</text>
</comment>
<proteinExistence type="predicted"/>
<evidence type="ECO:0000256" key="1">
    <source>
        <dbReference type="SAM" id="Phobius"/>
    </source>
</evidence>
<keyword evidence="3" id="KW-1185">Reference proteome</keyword>
<dbReference type="Proteomes" id="UP001205612">
    <property type="component" value="Unassembled WGS sequence"/>
</dbReference>